<organism evidence="3 4">
    <name type="scientific">Pedococcus aerophilus</name>
    <dbReference type="NCBI Taxonomy" id="436356"/>
    <lineage>
        <taxon>Bacteria</taxon>
        <taxon>Bacillati</taxon>
        <taxon>Actinomycetota</taxon>
        <taxon>Actinomycetes</taxon>
        <taxon>Micrococcales</taxon>
        <taxon>Intrasporangiaceae</taxon>
        <taxon>Pedococcus</taxon>
    </lineage>
</organism>
<evidence type="ECO:0000256" key="1">
    <source>
        <dbReference type="SAM" id="MobiDB-lite"/>
    </source>
</evidence>
<evidence type="ECO:0000256" key="2">
    <source>
        <dbReference type="SAM" id="Phobius"/>
    </source>
</evidence>
<proteinExistence type="predicted"/>
<gene>
    <name evidence="3" type="ORF">GCM10009867_18430</name>
</gene>
<feature type="transmembrane region" description="Helical" evidence="2">
    <location>
        <begin position="21"/>
        <end position="41"/>
    </location>
</feature>
<reference evidence="4" key="1">
    <citation type="journal article" date="2019" name="Int. J. Syst. Evol. Microbiol.">
        <title>The Global Catalogue of Microorganisms (GCM) 10K type strain sequencing project: providing services to taxonomists for standard genome sequencing and annotation.</title>
        <authorList>
            <consortium name="The Broad Institute Genomics Platform"/>
            <consortium name="The Broad Institute Genome Sequencing Center for Infectious Disease"/>
            <person name="Wu L."/>
            <person name="Ma J."/>
        </authorList>
    </citation>
    <scope>NUCLEOTIDE SEQUENCE [LARGE SCALE GENOMIC DNA]</scope>
    <source>
        <strain evidence="4">JCM 16378</strain>
    </source>
</reference>
<feature type="region of interest" description="Disordered" evidence="1">
    <location>
        <begin position="70"/>
        <end position="105"/>
    </location>
</feature>
<protein>
    <submittedName>
        <fullName evidence="3">Uncharacterized protein</fullName>
    </submittedName>
</protein>
<sequence>MAKKSRPAPAASNGSGRFKSSVLLGAMLFAPAAFLVMRGNLSVNEALIRFGCALLFAMVGTAVVIGTMPAAGGPSTGEPVHRSPEEPEVTETTTSIGTPAVQPAG</sequence>
<keyword evidence="2" id="KW-1133">Transmembrane helix</keyword>
<dbReference type="RefSeq" id="WP_344192388.1">
    <property type="nucleotide sequence ID" value="NZ_BAAARN010000001.1"/>
</dbReference>
<dbReference type="Proteomes" id="UP001501326">
    <property type="component" value="Unassembled WGS sequence"/>
</dbReference>
<evidence type="ECO:0000313" key="4">
    <source>
        <dbReference type="Proteomes" id="UP001501326"/>
    </source>
</evidence>
<comment type="caution">
    <text evidence="3">The sequence shown here is derived from an EMBL/GenBank/DDBJ whole genome shotgun (WGS) entry which is preliminary data.</text>
</comment>
<evidence type="ECO:0000313" key="3">
    <source>
        <dbReference type="EMBL" id="GAA2735651.1"/>
    </source>
</evidence>
<accession>A0ABP6H440</accession>
<keyword evidence="2" id="KW-0812">Transmembrane</keyword>
<feature type="transmembrane region" description="Helical" evidence="2">
    <location>
        <begin position="47"/>
        <end position="65"/>
    </location>
</feature>
<keyword evidence="4" id="KW-1185">Reference proteome</keyword>
<dbReference type="EMBL" id="BAAARN010000001">
    <property type="protein sequence ID" value="GAA2735651.1"/>
    <property type="molecule type" value="Genomic_DNA"/>
</dbReference>
<keyword evidence="2" id="KW-0472">Membrane</keyword>
<name>A0ABP6H440_9MICO</name>